<dbReference type="Pfam" id="PF01225">
    <property type="entry name" value="Mur_ligase"/>
    <property type="match status" value="1"/>
</dbReference>
<feature type="modified residue" description="N6-carboxylysine" evidence="7">
    <location>
        <position position="221"/>
    </location>
</feature>
<keyword evidence="7" id="KW-0547">Nucleotide-binding</keyword>
<feature type="domain" description="Mur ligase C-terminal" evidence="10">
    <location>
        <begin position="335"/>
        <end position="459"/>
    </location>
</feature>
<dbReference type="GO" id="GO:0071555">
    <property type="term" value="P:cell wall organization"/>
    <property type="evidence" value="ECO:0007669"/>
    <property type="project" value="UniProtKB-KW"/>
</dbReference>
<comment type="PTM">
    <text evidence="7">Carboxylation is probably crucial for Mg(2+) binding and, consequently, for the gamma-phosphate positioning of ATP.</text>
</comment>
<dbReference type="SUPFAM" id="SSF53623">
    <property type="entry name" value="MurD-like peptide ligases, catalytic domain"/>
    <property type="match status" value="1"/>
</dbReference>
<keyword evidence="5 7" id="KW-0131">Cell cycle</keyword>
<keyword evidence="7" id="KW-0460">Magnesium</keyword>
<feature type="binding site" evidence="7">
    <location>
        <begin position="154"/>
        <end position="155"/>
    </location>
    <ligand>
        <name>UDP-N-acetyl-alpha-D-muramoyl-L-alanyl-D-glutamate</name>
        <dbReference type="ChEBI" id="CHEBI:83900"/>
    </ligand>
</feature>
<keyword evidence="3 7" id="KW-0133">Cell shape</keyword>
<evidence type="ECO:0000259" key="10">
    <source>
        <dbReference type="Pfam" id="PF02875"/>
    </source>
</evidence>
<feature type="binding site" evidence="7">
    <location>
        <begin position="409"/>
        <end position="412"/>
    </location>
    <ligand>
        <name>meso-2,6-diaminopimelate</name>
        <dbReference type="ChEBI" id="CHEBI:57791"/>
    </ligand>
</feature>
<dbReference type="PANTHER" id="PTHR23135:SF4">
    <property type="entry name" value="UDP-N-ACETYLMURAMOYL-L-ALANYL-D-GLUTAMATE--2,6-DIAMINOPIMELATE LIGASE MURE HOMOLOG, CHLOROPLASTIC"/>
    <property type="match status" value="1"/>
</dbReference>
<dbReference type="Gene3D" id="3.90.190.20">
    <property type="entry name" value="Mur ligase, C-terminal domain"/>
    <property type="match status" value="1"/>
</dbReference>
<sequence length="489" mass="50681">MHLEKLARGLDLPDGAERLDISGLTADSRAVKPGFLFAALKGASTDGARFVSSAVDAGAVAILCAEDAADRVRADAAGRAAILTSAEPRRDFAMMAAAFYGDQPETIVAVTGTSGKTSVAHFVRQIFQAAGHSAASLGTIGTVTADGRVYGGLTTPDPVALHKELARLARDKVTHAALEASSHGLDQFRLDGVRLTAAGFTNLGRDHMDYHPTVEDYLNAKLRLFRDLLPAGGTVVVDPGEAYADRVLAVAAERKLPVITVGETGKDLKLTGLRQTSSGQDLTVQTARGDYSVTLPLIGRFQVSNALIAAGLAIAAGIETGKALRSLESLKGAPGRLEFAGKKAGGGTVVIDYAHKPEALENALAALRPFAEGKLIVLIGAGGDRDPGKRPLMGKIAADKADIVIVTDDNPRSEDPAAIRQAILEAAPGALEIGDRGEAIREGVRLLGPGDILCVAGKGHETGQIVGNTVHPFSDHEAVADAIAMGDAR</sequence>
<dbReference type="Pfam" id="PF08245">
    <property type="entry name" value="Mur_ligase_M"/>
    <property type="match status" value="1"/>
</dbReference>
<comment type="caution">
    <text evidence="12">The sequence shown here is derived from an EMBL/GenBank/DDBJ whole genome shotgun (WGS) entry which is preliminary data.</text>
</comment>
<feature type="binding site" evidence="7">
    <location>
        <position position="461"/>
    </location>
    <ligand>
        <name>meso-2,6-diaminopimelate</name>
        <dbReference type="ChEBI" id="CHEBI:57791"/>
    </ligand>
</feature>
<dbReference type="HAMAP" id="MF_00208">
    <property type="entry name" value="MurE"/>
    <property type="match status" value="1"/>
</dbReference>
<dbReference type="SUPFAM" id="SSF63418">
    <property type="entry name" value="MurE/MurF N-terminal domain"/>
    <property type="match status" value="1"/>
</dbReference>
<dbReference type="Pfam" id="PF02875">
    <property type="entry name" value="Mur_ligase_C"/>
    <property type="match status" value="1"/>
</dbReference>
<dbReference type="AlphaFoldDB" id="A0A926S6Q2"/>
<evidence type="ECO:0000256" key="4">
    <source>
        <dbReference type="ARBA" id="ARBA00022984"/>
    </source>
</evidence>
<feature type="domain" description="Mur ligase central" evidence="11">
    <location>
        <begin position="110"/>
        <end position="313"/>
    </location>
</feature>
<dbReference type="InterPro" id="IPR035911">
    <property type="entry name" value="MurE/MurF_N"/>
</dbReference>
<feature type="binding site" evidence="7">
    <location>
        <position position="28"/>
    </location>
    <ligand>
        <name>UDP-N-acetyl-alpha-D-muramoyl-L-alanyl-D-glutamate</name>
        <dbReference type="ChEBI" id="CHEBI:83900"/>
    </ligand>
</feature>
<dbReference type="PANTHER" id="PTHR23135">
    <property type="entry name" value="MUR LIGASE FAMILY MEMBER"/>
    <property type="match status" value="1"/>
</dbReference>
<dbReference type="Gene3D" id="3.40.1190.10">
    <property type="entry name" value="Mur-like, catalytic domain"/>
    <property type="match status" value="1"/>
</dbReference>
<protein>
    <recommendedName>
        <fullName evidence="7">UDP-N-acetylmuramoyl-L-alanyl-D-glutamate--2,6-diaminopimelate ligase</fullName>
        <ecNumber evidence="7">6.3.2.13</ecNumber>
    </recommendedName>
    <alternativeName>
        <fullName evidence="7">Meso-A2pm-adding enzyme</fullName>
    </alternativeName>
    <alternativeName>
        <fullName evidence="7">Meso-diaminopimelate-adding enzyme</fullName>
    </alternativeName>
    <alternativeName>
        <fullName evidence="7">UDP-MurNAc-L-Ala-D-Glu:meso-diaminopimelate ligase</fullName>
    </alternativeName>
    <alternativeName>
        <fullName evidence="7">UDP-MurNAc-tripeptide synthetase</fullName>
    </alternativeName>
    <alternativeName>
        <fullName evidence="7">UDP-N-acetylmuramyl-tripeptide synthetase</fullName>
    </alternativeName>
</protein>
<dbReference type="GO" id="GO:0051301">
    <property type="term" value="P:cell division"/>
    <property type="evidence" value="ECO:0007669"/>
    <property type="project" value="UniProtKB-KW"/>
</dbReference>
<evidence type="ECO:0000259" key="9">
    <source>
        <dbReference type="Pfam" id="PF01225"/>
    </source>
</evidence>
<evidence type="ECO:0000313" key="12">
    <source>
        <dbReference type="EMBL" id="MBD1547450.1"/>
    </source>
</evidence>
<dbReference type="InterPro" id="IPR005761">
    <property type="entry name" value="UDP-N-AcMur-Glu-dNH2Pim_ligase"/>
</dbReference>
<evidence type="ECO:0000313" key="13">
    <source>
        <dbReference type="Proteomes" id="UP000598467"/>
    </source>
</evidence>
<feature type="binding site" evidence="7">
    <location>
        <position position="187"/>
    </location>
    <ligand>
        <name>UDP-N-acetyl-alpha-D-muramoyl-L-alanyl-D-glutamate</name>
        <dbReference type="ChEBI" id="CHEBI:83900"/>
    </ligand>
</feature>
<dbReference type="Gene3D" id="3.40.1390.10">
    <property type="entry name" value="MurE/MurF, N-terminal domain"/>
    <property type="match status" value="1"/>
</dbReference>
<keyword evidence="7" id="KW-0067">ATP-binding</keyword>
<dbReference type="NCBIfam" id="NF001126">
    <property type="entry name" value="PRK00139.1-4"/>
    <property type="match status" value="1"/>
</dbReference>
<comment type="catalytic activity">
    <reaction evidence="7">
        <text>UDP-N-acetyl-alpha-D-muramoyl-L-alanyl-D-glutamate + meso-2,6-diaminopimelate + ATP = UDP-N-acetyl-alpha-D-muramoyl-L-alanyl-gamma-D-glutamyl-meso-2,6-diaminopimelate + ADP + phosphate + H(+)</text>
        <dbReference type="Rhea" id="RHEA:23676"/>
        <dbReference type="ChEBI" id="CHEBI:15378"/>
        <dbReference type="ChEBI" id="CHEBI:30616"/>
        <dbReference type="ChEBI" id="CHEBI:43474"/>
        <dbReference type="ChEBI" id="CHEBI:57791"/>
        <dbReference type="ChEBI" id="CHEBI:83900"/>
        <dbReference type="ChEBI" id="CHEBI:83905"/>
        <dbReference type="ChEBI" id="CHEBI:456216"/>
        <dbReference type="EC" id="6.3.2.13"/>
    </reaction>
</comment>
<evidence type="ECO:0000256" key="3">
    <source>
        <dbReference type="ARBA" id="ARBA00022960"/>
    </source>
</evidence>
<comment type="caution">
    <text evidence="7">Lacks conserved residue(s) required for the propagation of feature annotation.</text>
</comment>
<dbReference type="SUPFAM" id="SSF53244">
    <property type="entry name" value="MurD-like peptide ligases, peptide-binding domain"/>
    <property type="match status" value="1"/>
</dbReference>
<evidence type="ECO:0000256" key="7">
    <source>
        <dbReference type="HAMAP-Rule" id="MF_00208"/>
    </source>
</evidence>
<dbReference type="GO" id="GO:0008360">
    <property type="term" value="P:regulation of cell shape"/>
    <property type="evidence" value="ECO:0007669"/>
    <property type="project" value="UniProtKB-KW"/>
</dbReference>
<evidence type="ECO:0000256" key="1">
    <source>
        <dbReference type="ARBA" id="ARBA00005898"/>
    </source>
</evidence>
<keyword evidence="4 7" id="KW-0573">Peptidoglycan synthesis</keyword>
<feature type="binding site" evidence="7">
    <location>
        <position position="385"/>
    </location>
    <ligand>
        <name>meso-2,6-diaminopimelate</name>
        <dbReference type="ChEBI" id="CHEBI:57791"/>
    </ligand>
</feature>
<dbReference type="InterPro" id="IPR036615">
    <property type="entry name" value="Mur_ligase_C_dom_sf"/>
</dbReference>
<comment type="subcellular location">
    <subcellularLocation>
        <location evidence="7 8">Cytoplasm</location>
    </subcellularLocation>
</comment>
<evidence type="ECO:0000256" key="5">
    <source>
        <dbReference type="ARBA" id="ARBA00023306"/>
    </source>
</evidence>
<dbReference type="NCBIfam" id="NF001124">
    <property type="entry name" value="PRK00139.1-2"/>
    <property type="match status" value="1"/>
</dbReference>
<dbReference type="EMBL" id="JABFCZ010000015">
    <property type="protein sequence ID" value="MBD1547450.1"/>
    <property type="molecule type" value="Genomic_DNA"/>
</dbReference>
<evidence type="ECO:0000256" key="2">
    <source>
        <dbReference type="ARBA" id="ARBA00022618"/>
    </source>
</evidence>
<comment type="cofactor">
    <cofactor evidence="7">
        <name>Mg(2+)</name>
        <dbReference type="ChEBI" id="CHEBI:18420"/>
    </cofactor>
</comment>
<keyword evidence="7 12" id="KW-0436">Ligase</keyword>
<dbReference type="GO" id="GO:0008765">
    <property type="term" value="F:UDP-N-acetylmuramoylalanyl-D-glutamate-2,6-diaminopimelate ligase activity"/>
    <property type="evidence" value="ECO:0007669"/>
    <property type="project" value="UniProtKB-UniRule"/>
</dbReference>
<dbReference type="InterPro" id="IPR000713">
    <property type="entry name" value="Mur_ligase_N"/>
</dbReference>
<feature type="short sequence motif" description="Meso-diaminopimelate recognition motif" evidence="7">
    <location>
        <begin position="409"/>
        <end position="412"/>
    </location>
</feature>
<feature type="binding site" evidence="7">
    <location>
        <begin position="112"/>
        <end position="118"/>
    </location>
    <ligand>
        <name>ATP</name>
        <dbReference type="ChEBI" id="CHEBI:30616"/>
    </ligand>
</feature>
<evidence type="ECO:0000256" key="8">
    <source>
        <dbReference type="RuleBase" id="RU004135"/>
    </source>
</evidence>
<keyword evidence="7" id="KW-0963">Cytoplasm</keyword>
<dbReference type="Proteomes" id="UP000598467">
    <property type="component" value="Unassembled WGS sequence"/>
</dbReference>
<evidence type="ECO:0000256" key="6">
    <source>
        <dbReference type="ARBA" id="ARBA00023316"/>
    </source>
</evidence>
<dbReference type="GO" id="GO:0000287">
    <property type="term" value="F:magnesium ion binding"/>
    <property type="evidence" value="ECO:0007669"/>
    <property type="project" value="UniProtKB-UniRule"/>
</dbReference>
<comment type="function">
    <text evidence="7">Catalyzes the addition of meso-diaminopimelic acid to the nucleotide precursor UDP-N-acetylmuramoyl-L-alanyl-D-glutamate (UMAG) in the biosynthesis of bacterial cell-wall peptidoglycan.</text>
</comment>
<reference evidence="12" key="1">
    <citation type="submission" date="2020-05" db="EMBL/GenBank/DDBJ databases">
        <title>Identification of trans-AT polyketide cluster in two marine bacteria, producers of a novel glutaramide-containing polyketide sesbanimide D and analogs.</title>
        <authorList>
            <person name="Kacar D."/>
            <person name="Rodriguez P."/>
            <person name="Canedo L."/>
            <person name="Gonzalez E."/>
            <person name="Galan B."/>
            <person name="De La Calle F."/>
            <person name="Garcia J.L."/>
        </authorList>
    </citation>
    <scope>NUCLEOTIDE SEQUENCE</scope>
    <source>
        <strain evidence="12">PHM038</strain>
    </source>
</reference>
<comment type="similarity">
    <text evidence="1 7">Belongs to the MurCDEF family. MurE subfamily.</text>
</comment>
<organism evidence="12 13">
    <name type="scientific">Roseibium aggregatum</name>
    <dbReference type="NCBI Taxonomy" id="187304"/>
    <lineage>
        <taxon>Bacteria</taxon>
        <taxon>Pseudomonadati</taxon>
        <taxon>Pseudomonadota</taxon>
        <taxon>Alphaproteobacteria</taxon>
        <taxon>Hyphomicrobiales</taxon>
        <taxon>Stappiaceae</taxon>
        <taxon>Roseibium</taxon>
    </lineage>
</organism>
<dbReference type="InterPro" id="IPR013221">
    <property type="entry name" value="Mur_ligase_cen"/>
</dbReference>
<feature type="binding site" evidence="7">
    <location>
        <position position="181"/>
    </location>
    <ligand>
        <name>UDP-N-acetyl-alpha-D-muramoyl-L-alanyl-D-glutamate</name>
        <dbReference type="ChEBI" id="CHEBI:83900"/>
    </ligand>
</feature>
<name>A0A926S6Q2_9HYPH</name>
<dbReference type="InterPro" id="IPR004101">
    <property type="entry name" value="Mur_ligase_C"/>
</dbReference>
<keyword evidence="6 7" id="KW-0961">Cell wall biogenesis/degradation</keyword>
<dbReference type="GO" id="GO:0005524">
    <property type="term" value="F:ATP binding"/>
    <property type="evidence" value="ECO:0007669"/>
    <property type="project" value="UniProtKB-UniRule"/>
</dbReference>
<comment type="pathway">
    <text evidence="7 8">Cell wall biogenesis; peptidoglycan biosynthesis.</text>
</comment>
<keyword evidence="2 7" id="KW-0132">Cell division</keyword>
<dbReference type="InterPro" id="IPR036565">
    <property type="entry name" value="Mur-like_cat_sf"/>
</dbReference>
<feature type="binding site" evidence="7">
    <location>
        <position position="189"/>
    </location>
    <ligand>
        <name>UDP-N-acetyl-alpha-D-muramoyl-L-alanyl-D-glutamate</name>
        <dbReference type="ChEBI" id="CHEBI:83900"/>
    </ligand>
</feature>
<dbReference type="RefSeq" id="WP_190292207.1">
    <property type="nucleotide sequence ID" value="NZ_JABFCZ010000015.1"/>
</dbReference>
<proteinExistence type="inferred from homology"/>
<dbReference type="GO" id="GO:0005737">
    <property type="term" value="C:cytoplasm"/>
    <property type="evidence" value="ECO:0007669"/>
    <property type="project" value="UniProtKB-SubCell"/>
</dbReference>
<dbReference type="GO" id="GO:0009252">
    <property type="term" value="P:peptidoglycan biosynthetic process"/>
    <property type="evidence" value="ECO:0007669"/>
    <property type="project" value="UniProtKB-UniRule"/>
</dbReference>
<gene>
    <name evidence="7" type="primary">murE</name>
    <name evidence="12" type="ORF">HK439_14375</name>
</gene>
<dbReference type="EC" id="6.3.2.13" evidence="7"/>
<feature type="binding site" evidence="7">
    <location>
        <position position="457"/>
    </location>
    <ligand>
        <name>meso-2,6-diaminopimelate</name>
        <dbReference type="ChEBI" id="CHEBI:57791"/>
    </ligand>
</feature>
<accession>A0A926S6Q2</accession>
<feature type="domain" description="Mur ligase N-terminal catalytic" evidence="9">
    <location>
        <begin position="21"/>
        <end position="68"/>
    </location>
</feature>
<dbReference type="NCBIfam" id="TIGR01085">
    <property type="entry name" value="murE"/>
    <property type="match status" value="1"/>
</dbReference>
<evidence type="ECO:0000259" key="11">
    <source>
        <dbReference type="Pfam" id="PF08245"/>
    </source>
</evidence>